<evidence type="ECO:0000256" key="1">
    <source>
        <dbReference type="SAM" id="Phobius"/>
    </source>
</evidence>
<dbReference type="Proteomes" id="UP000181909">
    <property type="component" value="Unassembled WGS sequence"/>
</dbReference>
<sequence length="156" mass="16147">MKRSSSHRALAYARNAAMGCVVLLLLVAGVLSSWNEAHHIILAKGREHGTMTVTGCGADVCTGPFSPSGQATARSRVTIDRSVAARRGDRFPVVVKPGTDDVVRTGTPGFLHAWVPLGGALLLAGLVIGGGLRLSRTGWCTGIAGAVLLVATFFAL</sequence>
<feature type="transmembrane region" description="Helical" evidence="1">
    <location>
        <begin position="139"/>
        <end position="155"/>
    </location>
</feature>
<keyword evidence="1" id="KW-1133">Transmembrane helix</keyword>
<keyword evidence="1" id="KW-0812">Transmembrane</keyword>
<keyword evidence="1" id="KW-0472">Membrane</keyword>
<evidence type="ECO:0000313" key="2">
    <source>
        <dbReference type="EMBL" id="SFY29217.1"/>
    </source>
</evidence>
<protein>
    <submittedName>
        <fullName evidence="2">Uncharacterized protein</fullName>
    </submittedName>
</protein>
<feature type="transmembrane region" description="Helical" evidence="1">
    <location>
        <begin position="113"/>
        <end position="132"/>
    </location>
</feature>
<evidence type="ECO:0000313" key="3">
    <source>
        <dbReference type="Proteomes" id="UP000181909"/>
    </source>
</evidence>
<dbReference type="RefSeq" id="WP_072487450.1">
    <property type="nucleotide sequence ID" value="NZ_CP108276.1"/>
</dbReference>
<dbReference type="AlphaFoldDB" id="A0A1K2E0N4"/>
<gene>
    <name evidence="2" type="ORF">SAMN02787144_1016139</name>
</gene>
<dbReference type="STRING" id="1893.SAMN02787144_1016139"/>
<accession>A0A1K2E0N4</accession>
<name>A0A1K2E0N4_STRAR</name>
<dbReference type="EMBL" id="FPJO01000016">
    <property type="protein sequence ID" value="SFY29217.1"/>
    <property type="molecule type" value="Genomic_DNA"/>
</dbReference>
<reference evidence="2 3" key="1">
    <citation type="submission" date="2016-11" db="EMBL/GenBank/DDBJ databases">
        <authorList>
            <person name="Jaros S."/>
            <person name="Januszkiewicz K."/>
            <person name="Wedrychowicz H."/>
        </authorList>
    </citation>
    <scope>NUCLEOTIDE SEQUENCE [LARGE SCALE GENOMIC DNA]</scope>
    <source>
        <strain evidence="2 3">OK807</strain>
    </source>
</reference>
<dbReference type="OrthoDB" id="4332438at2"/>
<proteinExistence type="predicted"/>
<organism evidence="2 3">
    <name type="scientific">Streptomyces atratus</name>
    <dbReference type="NCBI Taxonomy" id="1893"/>
    <lineage>
        <taxon>Bacteria</taxon>
        <taxon>Bacillati</taxon>
        <taxon>Actinomycetota</taxon>
        <taxon>Actinomycetes</taxon>
        <taxon>Kitasatosporales</taxon>
        <taxon>Streptomycetaceae</taxon>
        <taxon>Streptomyces</taxon>
    </lineage>
</organism>